<evidence type="ECO:0000256" key="6">
    <source>
        <dbReference type="ARBA" id="ARBA00023239"/>
    </source>
</evidence>
<dbReference type="NCBIfam" id="TIGR00928">
    <property type="entry name" value="purB"/>
    <property type="match status" value="1"/>
</dbReference>
<feature type="domain" description="Adenylosuccinate lyase C-terminal" evidence="10">
    <location>
        <begin position="356"/>
        <end position="429"/>
    </location>
</feature>
<evidence type="ECO:0000256" key="5">
    <source>
        <dbReference type="ARBA" id="ARBA00017058"/>
    </source>
</evidence>
<dbReference type="InterPro" id="IPR000362">
    <property type="entry name" value="Fumarate_lyase_fam"/>
</dbReference>
<dbReference type="PROSITE" id="PS00163">
    <property type="entry name" value="FUMARATE_LYASES"/>
    <property type="match status" value="1"/>
</dbReference>
<evidence type="ECO:0000256" key="9">
    <source>
        <dbReference type="NCBIfam" id="TIGR00928"/>
    </source>
</evidence>
<evidence type="ECO:0000256" key="3">
    <source>
        <dbReference type="ARBA" id="ARBA00008273"/>
    </source>
</evidence>
<evidence type="ECO:0000256" key="8">
    <source>
        <dbReference type="ARBA" id="ARBA00049115"/>
    </source>
</evidence>
<dbReference type="Gene3D" id="1.20.200.10">
    <property type="entry name" value="Fumarase/aspartase (Central domain)"/>
    <property type="match status" value="1"/>
</dbReference>
<evidence type="ECO:0000259" key="10">
    <source>
        <dbReference type="SMART" id="SM00998"/>
    </source>
</evidence>
<dbReference type="UniPathway" id="UPA00075">
    <property type="reaction ID" value="UER00336"/>
</dbReference>
<evidence type="ECO:0000256" key="4">
    <source>
        <dbReference type="ARBA" id="ARBA00012339"/>
    </source>
</evidence>
<comment type="pathway">
    <text evidence="2">Purine metabolism; AMP biosynthesis via de novo pathway; AMP from IMP: step 2/2.</text>
</comment>
<dbReference type="PANTHER" id="PTHR43172">
    <property type="entry name" value="ADENYLOSUCCINATE LYASE"/>
    <property type="match status" value="1"/>
</dbReference>
<accession>A0A0G1X7U1</accession>
<dbReference type="GO" id="GO:0070626">
    <property type="term" value="F:(S)-2-(5-amino-1-(5-phospho-D-ribosyl)imidazole-4-carboxamido) succinate lyase (fumarate-forming) activity"/>
    <property type="evidence" value="ECO:0007669"/>
    <property type="project" value="TreeGrafter"/>
</dbReference>
<proteinExistence type="inferred from homology"/>
<dbReference type="InterPro" id="IPR024083">
    <property type="entry name" value="Fumarase/histidase_N"/>
</dbReference>
<organism evidence="11 12">
    <name type="scientific">candidate division Kazan bacterium GW2011_GWB1_52_7</name>
    <dbReference type="NCBI Taxonomy" id="1620414"/>
    <lineage>
        <taxon>Bacteria</taxon>
        <taxon>Bacteria division Kazan-3B-28</taxon>
    </lineage>
</organism>
<dbReference type="PRINTS" id="PR00145">
    <property type="entry name" value="ARGSUCLYASE"/>
</dbReference>
<dbReference type="InterPro" id="IPR004769">
    <property type="entry name" value="Pur_lyase"/>
</dbReference>
<dbReference type="InterPro" id="IPR020557">
    <property type="entry name" value="Fumarate_lyase_CS"/>
</dbReference>
<dbReference type="InterPro" id="IPR019468">
    <property type="entry name" value="AdenyloSucc_lyase_C"/>
</dbReference>
<sequence length="454" mass="51408">MSIPRYTLPEMKDLWSEQRKYQGWLDVELALLRARVKLGQLEPGVYESIAQHASFSVERVEAIDTEINHDLISLVQTVQESLTAAGYGEYSREVHKGITSFDTEDPALMLRLGESARIILAALDRLYVELLNLAHKHKTTMMIARTHGQYAEPDSFGRLCLVFADQQHNNLMRLRSCIDEELIWAKFSGAIGNYAGLDPELERLVLEELGLMPVDVSTQIVQRDHHASYLNVLAVIASTIEQLARTLWEMSRSDVGEVREPFGKKQKGSSAMAHKKNPIMLERMIGMAKMVRAKSQTLMEVISTPECRDISQSCVEREVYPDATSYTHYMIVKMTNIVRGLEVSQGKMKENLERTLGVWASQQIRIALIDAGVSYEEAYRFMQERCFAATQDGKHLNQCLDASSIQLNGQHIDIINLLGGWAVRVERFFDAWEYTKDGIEAIFERFPTSTPSGG</sequence>
<dbReference type="SMART" id="SM00998">
    <property type="entry name" value="ADSL_C"/>
    <property type="match status" value="1"/>
</dbReference>
<evidence type="ECO:0000313" key="11">
    <source>
        <dbReference type="EMBL" id="KKW27076.1"/>
    </source>
</evidence>
<comment type="pathway">
    <text evidence="1">Purine metabolism; IMP biosynthesis via de novo pathway; 5-amino-1-(5-phospho-D-ribosyl)imidazole-4-carboxamide from 5-amino-1-(5-phospho-D-ribosyl)imidazole-4-carboxylate: step 2/2.</text>
</comment>
<dbReference type="Pfam" id="PF00206">
    <property type="entry name" value="Lyase_1"/>
    <property type="match status" value="1"/>
</dbReference>
<dbReference type="PANTHER" id="PTHR43172:SF1">
    <property type="entry name" value="ADENYLOSUCCINATE LYASE"/>
    <property type="match status" value="1"/>
</dbReference>
<dbReference type="InterPro" id="IPR022761">
    <property type="entry name" value="Fumarate_lyase_N"/>
</dbReference>
<evidence type="ECO:0000256" key="2">
    <source>
        <dbReference type="ARBA" id="ARBA00004734"/>
    </source>
</evidence>
<dbReference type="Gene3D" id="1.10.40.30">
    <property type="entry name" value="Fumarase/aspartase (C-terminal domain)"/>
    <property type="match status" value="1"/>
</dbReference>
<comment type="catalytic activity">
    <reaction evidence="8">
        <text>N(6)-(1,2-dicarboxyethyl)-AMP = fumarate + AMP</text>
        <dbReference type="Rhea" id="RHEA:16853"/>
        <dbReference type="ChEBI" id="CHEBI:29806"/>
        <dbReference type="ChEBI" id="CHEBI:57567"/>
        <dbReference type="ChEBI" id="CHEBI:456215"/>
        <dbReference type="EC" id="4.3.2.2"/>
    </reaction>
    <physiologicalReaction direction="left-to-right" evidence="8">
        <dbReference type="Rhea" id="RHEA:16854"/>
    </physiologicalReaction>
</comment>
<dbReference type="Gene3D" id="1.10.275.10">
    <property type="entry name" value="Fumarase/aspartase (N-terminal domain)"/>
    <property type="match status" value="1"/>
</dbReference>
<dbReference type="UniPathway" id="UPA00074">
    <property type="reaction ID" value="UER00132"/>
</dbReference>
<dbReference type="InterPro" id="IPR008948">
    <property type="entry name" value="L-Aspartase-like"/>
</dbReference>
<dbReference type="GO" id="GO:0004018">
    <property type="term" value="F:N6-(1,2-dicarboxyethyl)AMP AMP-lyase (fumarate-forming) activity"/>
    <property type="evidence" value="ECO:0007669"/>
    <property type="project" value="UniProtKB-UniRule"/>
</dbReference>
<name>A0A0G1X7U1_UNCK3</name>
<evidence type="ECO:0000256" key="1">
    <source>
        <dbReference type="ARBA" id="ARBA00004706"/>
    </source>
</evidence>
<dbReference type="SUPFAM" id="SSF48557">
    <property type="entry name" value="L-aspartase-like"/>
    <property type="match status" value="1"/>
</dbReference>
<dbReference type="EMBL" id="LCRB01000001">
    <property type="protein sequence ID" value="KKW27076.1"/>
    <property type="molecule type" value="Genomic_DNA"/>
</dbReference>
<keyword evidence="6 11" id="KW-0456">Lyase</keyword>
<comment type="caution">
    <text evidence="11">The sequence shown here is derived from an EMBL/GenBank/DDBJ whole genome shotgun (WGS) entry which is preliminary data.</text>
</comment>
<comment type="similarity">
    <text evidence="3">Belongs to the lyase 1 family. Adenylosuccinate lyase subfamily.</text>
</comment>
<reference evidence="11 12" key="1">
    <citation type="journal article" date="2015" name="Nature">
        <title>rRNA introns, odd ribosomes, and small enigmatic genomes across a large radiation of phyla.</title>
        <authorList>
            <person name="Brown C.T."/>
            <person name="Hug L.A."/>
            <person name="Thomas B.C."/>
            <person name="Sharon I."/>
            <person name="Castelle C.J."/>
            <person name="Singh A."/>
            <person name="Wilkins M.J."/>
            <person name="Williams K.H."/>
            <person name="Banfield J.F."/>
        </authorList>
    </citation>
    <scope>NUCLEOTIDE SEQUENCE [LARGE SCALE GENOMIC DNA]</scope>
</reference>
<comment type="catalytic activity">
    <reaction evidence="7">
        <text>(2S)-2-[5-amino-1-(5-phospho-beta-D-ribosyl)imidazole-4-carboxamido]succinate = 5-amino-1-(5-phospho-beta-D-ribosyl)imidazole-4-carboxamide + fumarate</text>
        <dbReference type="Rhea" id="RHEA:23920"/>
        <dbReference type="ChEBI" id="CHEBI:29806"/>
        <dbReference type="ChEBI" id="CHEBI:58443"/>
        <dbReference type="ChEBI" id="CHEBI:58475"/>
        <dbReference type="EC" id="4.3.2.2"/>
    </reaction>
    <physiologicalReaction direction="left-to-right" evidence="7">
        <dbReference type="Rhea" id="RHEA:23921"/>
    </physiologicalReaction>
</comment>
<dbReference type="Proteomes" id="UP000034913">
    <property type="component" value="Unassembled WGS sequence"/>
</dbReference>
<evidence type="ECO:0000313" key="12">
    <source>
        <dbReference type="Proteomes" id="UP000034913"/>
    </source>
</evidence>
<dbReference type="PRINTS" id="PR00149">
    <property type="entry name" value="FUMRATELYASE"/>
</dbReference>
<dbReference type="GO" id="GO:0005829">
    <property type="term" value="C:cytosol"/>
    <property type="evidence" value="ECO:0007669"/>
    <property type="project" value="TreeGrafter"/>
</dbReference>
<dbReference type="GO" id="GO:0006189">
    <property type="term" value="P:'de novo' IMP biosynthetic process"/>
    <property type="evidence" value="ECO:0007669"/>
    <property type="project" value="UniProtKB-UniPathway"/>
</dbReference>
<dbReference type="EC" id="4.3.2.2" evidence="4 9"/>
<protein>
    <recommendedName>
        <fullName evidence="5 9">Adenylosuccinate lyase</fullName>
        <ecNumber evidence="4 9">4.3.2.2</ecNumber>
    </recommendedName>
</protein>
<gene>
    <name evidence="11" type="ORF">VF00_C0001G0011</name>
</gene>
<dbReference type="AlphaFoldDB" id="A0A0G1X7U1"/>
<dbReference type="PATRIC" id="fig|1620414.3.peg.12"/>
<evidence type="ECO:0000256" key="7">
    <source>
        <dbReference type="ARBA" id="ARBA00024477"/>
    </source>
</evidence>
<dbReference type="GO" id="GO:0044208">
    <property type="term" value="P:'de novo' AMP biosynthetic process"/>
    <property type="evidence" value="ECO:0007669"/>
    <property type="project" value="UniProtKB-UniPathway"/>
</dbReference>